<accession>A0A5J4Z9T6</accession>
<name>A0A5J4Z9T6_9ASTE</name>
<comment type="similarity">
    <text evidence="1">Belongs to the STIG1 family.</text>
</comment>
<evidence type="ECO:0000256" key="2">
    <source>
        <dbReference type="ARBA" id="ARBA00022729"/>
    </source>
</evidence>
<sequence>MESSKILFVMLLVMATTITLFAAPIRGELVVDAKGDNASDVHFPEGQEPFSLRGTGRFLAQSPRAVQTCDKYPRVCAAKGSAGPDCCKKQCVNVMTNKLNCGMCGKKSTSDEEELPFDDDEEIGTETSDIPLPESQKPSYLRGSGRFLAQTTCDSYPKICRVKGSPGRDCCNKKCVDLKTDKLNCGKCGQKCKYSEICCKGKCLNPLSDKKHCGSCNNKCKKGTKCVYGMCNYA</sequence>
<dbReference type="AlphaFoldDB" id="A0A5J4Z9T6"/>
<evidence type="ECO:0000256" key="3">
    <source>
        <dbReference type="SAM" id="SignalP"/>
    </source>
</evidence>
<evidence type="ECO:0000313" key="5">
    <source>
        <dbReference type="Proteomes" id="UP000325577"/>
    </source>
</evidence>
<keyword evidence="5" id="KW-1185">Reference proteome</keyword>
<evidence type="ECO:0008006" key="6">
    <source>
        <dbReference type="Google" id="ProtNLM"/>
    </source>
</evidence>
<dbReference type="Proteomes" id="UP000325577">
    <property type="component" value="Linkage Group LG9"/>
</dbReference>
<dbReference type="OrthoDB" id="5421723at2759"/>
<feature type="chain" id="PRO_5023842813" description="Stigma-specific STIG1-like protein 1" evidence="3">
    <location>
        <begin position="23"/>
        <end position="234"/>
    </location>
</feature>
<dbReference type="Pfam" id="PF04885">
    <property type="entry name" value="Stig1"/>
    <property type="match status" value="2"/>
</dbReference>
<protein>
    <recommendedName>
        <fullName evidence="6">Stigma-specific STIG1-like protein 1</fullName>
    </recommendedName>
</protein>
<dbReference type="PANTHER" id="PTHR33227">
    <property type="entry name" value="STIGMA-SPECIFIC STIG1-LIKE PROTEIN 3"/>
    <property type="match status" value="1"/>
</dbReference>
<evidence type="ECO:0000256" key="1">
    <source>
        <dbReference type="ARBA" id="ARBA00006010"/>
    </source>
</evidence>
<gene>
    <name evidence="4" type="ORF">F0562_018856</name>
</gene>
<dbReference type="PANTHER" id="PTHR33227:SF21">
    <property type="entry name" value="F12F1.21 PROTEIN"/>
    <property type="match status" value="1"/>
</dbReference>
<keyword evidence="2 3" id="KW-0732">Signal</keyword>
<organism evidence="4 5">
    <name type="scientific">Nyssa sinensis</name>
    <dbReference type="NCBI Taxonomy" id="561372"/>
    <lineage>
        <taxon>Eukaryota</taxon>
        <taxon>Viridiplantae</taxon>
        <taxon>Streptophyta</taxon>
        <taxon>Embryophyta</taxon>
        <taxon>Tracheophyta</taxon>
        <taxon>Spermatophyta</taxon>
        <taxon>Magnoliopsida</taxon>
        <taxon>eudicotyledons</taxon>
        <taxon>Gunneridae</taxon>
        <taxon>Pentapetalae</taxon>
        <taxon>asterids</taxon>
        <taxon>Cornales</taxon>
        <taxon>Nyssaceae</taxon>
        <taxon>Nyssa</taxon>
    </lineage>
</organism>
<dbReference type="InterPro" id="IPR006969">
    <property type="entry name" value="Stig-like"/>
</dbReference>
<reference evidence="4 5" key="1">
    <citation type="submission" date="2019-09" db="EMBL/GenBank/DDBJ databases">
        <title>A chromosome-level genome assembly of the Chinese tupelo Nyssa sinensis.</title>
        <authorList>
            <person name="Yang X."/>
            <person name="Kang M."/>
            <person name="Yang Y."/>
            <person name="Xiong H."/>
            <person name="Wang M."/>
            <person name="Zhang Z."/>
            <person name="Wang Z."/>
            <person name="Wu H."/>
            <person name="Ma T."/>
            <person name="Liu J."/>
            <person name="Xi Z."/>
        </authorList>
    </citation>
    <scope>NUCLEOTIDE SEQUENCE [LARGE SCALE GENOMIC DNA]</scope>
    <source>
        <strain evidence="4">J267</strain>
        <tissue evidence="4">Leaf</tissue>
    </source>
</reference>
<feature type="signal peptide" evidence="3">
    <location>
        <begin position="1"/>
        <end position="22"/>
    </location>
</feature>
<proteinExistence type="inferred from homology"/>
<dbReference type="EMBL" id="CM018052">
    <property type="protein sequence ID" value="KAA8515533.1"/>
    <property type="molecule type" value="Genomic_DNA"/>
</dbReference>
<evidence type="ECO:0000313" key="4">
    <source>
        <dbReference type="EMBL" id="KAA8515533.1"/>
    </source>
</evidence>